<feature type="region of interest" description="Disordered" evidence="7">
    <location>
        <begin position="107"/>
        <end position="138"/>
    </location>
</feature>
<dbReference type="EMBL" id="BKCJ010422616">
    <property type="protein sequence ID" value="GFA43013.1"/>
    <property type="molecule type" value="Genomic_DNA"/>
</dbReference>
<evidence type="ECO:0000259" key="8">
    <source>
        <dbReference type="Pfam" id="PF17917"/>
    </source>
</evidence>
<dbReference type="SUPFAM" id="SSF56672">
    <property type="entry name" value="DNA/RNA polymerases"/>
    <property type="match status" value="1"/>
</dbReference>
<keyword evidence="3" id="KW-0540">Nuclease</keyword>
<comment type="caution">
    <text evidence="9">The sequence shown here is derived from an EMBL/GenBank/DDBJ whole genome shotgun (WGS) entry which is preliminary data.</text>
</comment>
<dbReference type="GO" id="GO:0003964">
    <property type="term" value="F:RNA-directed DNA polymerase activity"/>
    <property type="evidence" value="ECO:0007669"/>
    <property type="project" value="UniProtKB-KW"/>
</dbReference>
<dbReference type="InterPro" id="IPR050951">
    <property type="entry name" value="Retrovirus_Pol_polyprotein"/>
</dbReference>
<proteinExistence type="predicted"/>
<feature type="compositionally biased region" description="Polar residues" evidence="7">
    <location>
        <begin position="123"/>
        <end position="133"/>
    </location>
</feature>
<organism evidence="9">
    <name type="scientific">Tanacetum cinerariifolium</name>
    <name type="common">Dalmatian daisy</name>
    <name type="synonym">Chrysanthemum cinerariifolium</name>
    <dbReference type="NCBI Taxonomy" id="118510"/>
    <lineage>
        <taxon>Eukaryota</taxon>
        <taxon>Viridiplantae</taxon>
        <taxon>Streptophyta</taxon>
        <taxon>Embryophyta</taxon>
        <taxon>Tracheophyta</taxon>
        <taxon>Spermatophyta</taxon>
        <taxon>Magnoliopsida</taxon>
        <taxon>eudicotyledons</taxon>
        <taxon>Gunneridae</taxon>
        <taxon>Pentapetalae</taxon>
        <taxon>asterids</taxon>
        <taxon>campanulids</taxon>
        <taxon>Asterales</taxon>
        <taxon>Asteraceae</taxon>
        <taxon>Asteroideae</taxon>
        <taxon>Anthemideae</taxon>
        <taxon>Anthemidinae</taxon>
        <taxon>Tanacetum</taxon>
    </lineage>
</organism>
<dbReference type="AlphaFoldDB" id="A0A699JK97"/>
<evidence type="ECO:0000256" key="4">
    <source>
        <dbReference type="ARBA" id="ARBA00022759"/>
    </source>
</evidence>
<protein>
    <recommendedName>
        <fullName evidence="8">Reverse transcriptase RNase H-like domain-containing protein</fullName>
    </recommendedName>
</protein>
<accession>A0A699JK97</accession>
<keyword evidence="1" id="KW-0808">Transferase</keyword>
<evidence type="ECO:0000256" key="7">
    <source>
        <dbReference type="SAM" id="MobiDB-lite"/>
    </source>
</evidence>
<dbReference type="Gene3D" id="3.10.10.10">
    <property type="entry name" value="HIV Type 1 Reverse Transcriptase, subunit A, domain 1"/>
    <property type="match status" value="1"/>
</dbReference>
<dbReference type="FunFam" id="3.30.70.270:FF:000063">
    <property type="entry name" value="Zinc knuckle domaincontaining protein"/>
    <property type="match status" value="1"/>
</dbReference>
<keyword evidence="4" id="KW-0255">Endonuclease</keyword>
<evidence type="ECO:0000256" key="5">
    <source>
        <dbReference type="ARBA" id="ARBA00022801"/>
    </source>
</evidence>
<dbReference type="Gene3D" id="3.30.70.270">
    <property type="match status" value="2"/>
</dbReference>
<dbReference type="GO" id="GO:0004519">
    <property type="term" value="F:endonuclease activity"/>
    <property type="evidence" value="ECO:0007669"/>
    <property type="project" value="UniProtKB-KW"/>
</dbReference>
<dbReference type="InterPro" id="IPR041373">
    <property type="entry name" value="RT_RNaseH"/>
</dbReference>
<evidence type="ECO:0000256" key="3">
    <source>
        <dbReference type="ARBA" id="ARBA00022722"/>
    </source>
</evidence>
<gene>
    <name evidence="9" type="ORF">Tci_614985</name>
</gene>
<dbReference type="InterPro" id="IPR043128">
    <property type="entry name" value="Rev_trsase/Diguanyl_cyclase"/>
</dbReference>
<feature type="domain" description="Reverse transcriptase RNase H-like" evidence="8">
    <location>
        <begin position="425"/>
        <end position="467"/>
    </location>
</feature>
<evidence type="ECO:0000256" key="2">
    <source>
        <dbReference type="ARBA" id="ARBA00022695"/>
    </source>
</evidence>
<name>A0A699JK97_TANCI</name>
<keyword evidence="5" id="KW-0378">Hydrolase</keyword>
<evidence type="ECO:0000313" key="9">
    <source>
        <dbReference type="EMBL" id="GFA43013.1"/>
    </source>
</evidence>
<feature type="non-terminal residue" evidence="9">
    <location>
        <position position="1"/>
    </location>
</feature>
<dbReference type="InterPro" id="IPR043502">
    <property type="entry name" value="DNA/RNA_pol_sf"/>
</dbReference>
<evidence type="ECO:0000256" key="6">
    <source>
        <dbReference type="ARBA" id="ARBA00022918"/>
    </source>
</evidence>
<dbReference type="Pfam" id="PF17917">
    <property type="entry name" value="RT_RNaseH"/>
    <property type="match status" value="1"/>
</dbReference>
<sequence>SMPPKYAPLTQATICRMIKQNVDTATVAERARQANVRNDARGTEGSVKLKRWFEKTESVFGIIECEEDKKVKFDATTLQGPALTWWNDKQARDERILDKMKRKWENFQSGSSIGKSNHRDNSRQTSQNNQKQRNAGAMVTAPTNGKAYSRSLPLCEHCFTCHVGPCTIKCHKCGNIRHKAGYCKEKNVAAGANALPILTCYDCGEQEKRLEDVPVVHDFHEVFPEELPGLPPLRQVEFRMDLVPGAAPIARAPYRLASVEMRELSIQLQELRKKEFILSSSSPWGAPELFVKKKDGSFRMCIDYRELNKLTVKNRYPLSRIDDLFYHLQGLKKRTFQLLHLELDSVQFLGYVIDRSGVHVDPTKIKAIKSWAIPTTPTKVRQFLGLAGYYRRFIEGFSLISKPLTKLTHKNKKYEWRKEDEEAFQTVKEKLEKIIAYASRQLRVHEENYTTHDLELGVIVFALRWIELLSDYDCEIRYHPRKANVVVDVLSQKEKDKPLRVRALMMTVHNDLPKQIHEAQEEAMKEENVKVENLGRLIKQIFEFRHDGTCCFGNRVWLPRFDGLRDLVA</sequence>
<keyword evidence="6" id="KW-0695">RNA-directed DNA polymerase</keyword>
<keyword evidence="2" id="KW-0548">Nucleotidyltransferase</keyword>
<dbReference type="PANTHER" id="PTHR37984:SF5">
    <property type="entry name" value="PROTEIN NYNRIN-LIKE"/>
    <property type="match status" value="1"/>
</dbReference>
<evidence type="ECO:0000256" key="1">
    <source>
        <dbReference type="ARBA" id="ARBA00022679"/>
    </source>
</evidence>
<dbReference type="PANTHER" id="PTHR37984">
    <property type="entry name" value="PROTEIN CBG26694"/>
    <property type="match status" value="1"/>
</dbReference>
<reference evidence="9" key="1">
    <citation type="journal article" date="2019" name="Sci. Rep.">
        <title>Draft genome of Tanacetum cinerariifolium, the natural source of mosquito coil.</title>
        <authorList>
            <person name="Yamashiro T."/>
            <person name="Shiraishi A."/>
            <person name="Satake H."/>
            <person name="Nakayama K."/>
        </authorList>
    </citation>
    <scope>NUCLEOTIDE SEQUENCE</scope>
</reference>
<dbReference type="GO" id="GO:0016787">
    <property type="term" value="F:hydrolase activity"/>
    <property type="evidence" value="ECO:0007669"/>
    <property type="project" value="UniProtKB-KW"/>
</dbReference>